<dbReference type="Pfam" id="PF25993">
    <property type="entry name" value="zf-B_box_ZFPL1"/>
    <property type="match status" value="1"/>
</dbReference>
<evidence type="ECO:0000256" key="10">
    <source>
        <dbReference type="SAM" id="MobiDB-lite"/>
    </source>
</evidence>
<evidence type="ECO:0000259" key="12">
    <source>
        <dbReference type="PROSITE" id="PS50089"/>
    </source>
</evidence>
<dbReference type="InterPro" id="IPR058730">
    <property type="entry name" value="U-box_ZFPL1-like"/>
</dbReference>
<evidence type="ECO:0000256" key="3">
    <source>
        <dbReference type="ARBA" id="ARBA00022692"/>
    </source>
</evidence>
<evidence type="ECO:0000256" key="2">
    <source>
        <dbReference type="ARBA" id="ARBA00005561"/>
    </source>
</evidence>
<protein>
    <submittedName>
        <fullName evidence="13">Zinc finger protein-like 1</fullName>
    </submittedName>
</protein>
<evidence type="ECO:0000313" key="13">
    <source>
        <dbReference type="EMBL" id="GFN97086.1"/>
    </source>
</evidence>
<keyword evidence="8 11" id="KW-0472">Membrane</keyword>
<evidence type="ECO:0000256" key="9">
    <source>
        <dbReference type="PROSITE-ProRule" id="PRU00175"/>
    </source>
</evidence>
<feature type="transmembrane region" description="Helical" evidence="11">
    <location>
        <begin position="308"/>
        <end position="327"/>
    </location>
</feature>
<dbReference type="InterPro" id="IPR013083">
    <property type="entry name" value="Znf_RING/FYVE/PHD"/>
</dbReference>
<keyword evidence="4" id="KW-0479">Metal-binding</keyword>
<feature type="compositionally biased region" description="Polar residues" evidence="10">
    <location>
        <begin position="171"/>
        <end position="181"/>
    </location>
</feature>
<reference evidence="13 14" key="1">
    <citation type="journal article" date="2021" name="Elife">
        <title>Chloroplast acquisition without the gene transfer in kleptoplastic sea slugs, Plakobranchus ocellatus.</title>
        <authorList>
            <person name="Maeda T."/>
            <person name="Takahashi S."/>
            <person name="Yoshida T."/>
            <person name="Shimamura S."/>
            <person name="Takaki Y."/>
            <person name="Nagai Y."/>
            <person name="Toyoda A."/>
            <person name="Suzuki Y."/>
            <person name="Arimoto A."/>
            <person name="Ishii H."/>
            <person name="Satoh N."/>
            <person name="Nishiyama T."/>
            <person name="Hasebe M."/>
            <person name="Maruyama T."/>
            <person name="Minagawa J."/>
            <person name="Obokata J."/>
            <person name="Shigenobu S."/>
        </authorList>
    </citation>
    <scope>NUCLEOTIDE SEQUENCE [LARGE SCALE GENOMIC DNA]</scope>
</reference>
<comment type="similarity">
    <text evidence="2">Belongs to the ZFPL1 family.</text>
</comment>
<dbReference type="InterPro" id="IPR039043">
    <property type="entry name" value="ZFPL1"/>
</dbReference>
<evidence type="ECO:0000256" key="4">
    <source>
        <dbReference type="ARBA" id="ARBA00022723"/>
    </source>
</evidence>
<evidence type="ECO:0000256" key="1">
    <source>
        <dbReference type="ARBA" id="ARBA00004167"/>
    </source>
</evidence>
<evidence type="ECO:0000313" key="14">
    <source>
        <dbReference type="Proteomes" id="UP000735302"/>
    </source>
</evidence>
<evidence type="ECO:0000256" key="7">
    <source>
        <dbReference type="ARBA" id="ARBA00022989"/>
    </source>
</evidence>
<dbReference type="Proteomes" id="UP000735302">
    <property type="component" value="Unassembled WGS sequence"/>
</dbReference>
<dbReference type="Gene3D" id="3.30.40.10">
    <property type="entry name" value="Zinc/RING finger domain, C3HC4 (zinc finger)"/>
    <property type="match status" value="1"/>
</dbReference>
<comment type="caution">
    <text evidence="13">The sequence shown here is derived from an EMBL/GenBank/DDBJ whole genome shotgun (WGS) entry which is preliminary data.</text>
</comment>
<dbReference type="PROSITE" id="PS50089">
    <property type="entry name" value="ZF_RING_2"/>
    <property type="match status" value="1"/>
</dbReference>
<name>A0AAV3ZRE9_9GAST</name>
<dbReference type="EMBL" id="BLXT01002730">
    <property type="protein sequence ID" value="GFN97086.1"/>
    <property type="molecule type" value="Genomic_DNA"/>
</dbReference>
<dbReference type="CDD" id="cd16487">
    <property type="entry name" value="mRING-H2-C3DHC3_ZFPL1"/>
    <property type="match status" value="1"/>
</dbReference>
<gene>
    <name evidence="13" type="ORF">PoB_002359200</name>
</gene>
<dbReference type="InterPro" id="IPR001841">
    <property type="entry name" value="Znf_RING"/>
</dbReference>
<keyword evidence="5 9" id="KW-0863">Zinc-finger</keyword>
<dbReference type="AlphaFoldDB" id="A0AAV3ZRE9"/>
<accession>A0AAV3ZRE9</accession>
<evidence type="ECO:0000256" key="8">
    <source>
        <dbReference type="ARBA" id="ARBA00023136"/>
    </source>
</evidence>
<evidence type="ECO:0000256" key="5">
    <source>
        <dbReference type="ARBA" id="ARBA00022771"/>
    </source>
</evidence>
<keyword evidence="14" id="KW-1185">Reference proteome</keyword>
<dbReference type="SUPFAM" id="SSF57850">
    <property type="entry name" value="RING/U-box"/>
    <property type="match status" value="1"/>
</dbReference>
<comment type="subcellular location">
    <subcellularLocation>
        <location evidence="1">Membrane</location>
        <topology evidence="1">Single-pass membrane protein</topology>
    </subcellularLocation>
</comment>
<keyword evidence="3 11" id="KW-0812">Transmembrane</keyword>
<evidence type="ECO:0000256" key="11">
    <source>
        <dbReference type="SAM" id="Phobius"/>
    </source>
</evidence>
<dbReference type="GO" id="GO:0008270">
    <property type="term" value="F:zinc ion binding"/>
    <property type="evidence" value="ECO:0007669"/>
    <property type="project" value="UniProtKB-KW"/>
</dbReference>
<organism evidence="13 14">
    <name type="scientific">Plakobranchus ocellatus</name>
    <dbReference type="NCBI Taxonomy" id="259542"/>
    <lineage>
        <taxon>Eukaryota</taxon>
        <taxon>Metazoa</taxon>
        <taxon>Spiralia</taxon>
        <taxon>Lophotrochozoa</taxon>
        <taxon>Mollusca</taxon>
        <taxon>Gastropoda</taxon>
        <taxon>Heterobranchia</taxon>
        <taxon>Euthyneura</taxon>
        <taxon>Panpulmonata</taxon>
        <taxon>Sacoglossa</taxon>
        <taxon>Placobranchoidea</taxon>
        <taxon>Plakobranchidae</taxon>
        <taxon>Plakobranchus</taxon>
    </lineage>
</organism>
<evidence type="ECO:0000256" key="6">
    <source>
        <dbReference type="ARBA" id="ARBA00022833"/>
    </source>
</evidence>
<feature type="compositionally biased region" description="Low complexity" evidence="10">
    <location>
        <begin position="182"/>
        <end position="204"/>
    </location>
</feature>
<dbReference type="GO" id="GO:0016020">
    <property type="term" value="C:membrane"/>
    <property type="evidence" value="ECO:0007669"/>
    <property type="project" value="UniProtKB-SubCell"/>
</dbReference>
<feature type="region of interest" description="Disordered" evidence="10">
    <location>
        <begin position="151"/>
        <end position="204"/>
    </location>
</feature>
<dbReference type="InterPro" id="IPR058731">
    <property type="entry name" value="Znf-B_box_ZFPL1-like"/>
</dbReference>
<feature type="domain" description="RING-type" evidence="12">
    <location>
        <begin position="53"/>
        <end position="104"/>
    </location>
</feature>
<keyword evidence="7 11" id="KW-1133">Transmembrane helix</keyword>
<dbReference type="PANTHER" id="PTHR12981:SF0">
    <property type="entry name" value="ZINC FINGER PROTEIN-LIKE 1"/>
    <property type="match status" value="1"/>
</dbReference>
<sequence>MGLCKCPKRKVTNLFCFEHRVNVCENCLVANHSKCIVKSYLQWLQDSDYSPLCTLCQQNLNNEEFGECVRLTCYDVFHWNCLNQYAQQLPPQTAPAGYVCPLCSTCIFPQSNLVSPVADALRAFLQQVNWARAGLGLPLIEETQTVSLSASSKSSASPVQQANGDALEVSPVSSLRQDASLGSTPGVGASPGSPSNSSSVSGQVGIRPSAQVAPYSASPPLNNGGARVGGQHSVISVDEGTSARGFFSNPRKLFDTTKEDDFFGSHIKSHDHDEDKYKRRPALQWLARWFNSRDGTKRKDPQAVRKRFAVVLMLGVIGFITIIIIFAKLGRQSTEDDPFFDPLANPNIKVQQNVDSVP</sequence>
<dbReference type="PANTHER" id="PTHR12981">
    <property type="entry name" value="ZINC FINGER PROTEIN-LIKE 1"/>
    <property type="match status" value="1"/>
</dbReference>
<keyword evidence="6" id="KW-0862">Zinc</keyword>
<dbReference type="Pfam" id="PF25998">
    <property type="entry name" value="U-box_ZFPL1"/>
    <property type="match status" value="1"/>
</dbReference>
<dbReference type="GO" id="GO:0005794">
    <property type="term" value="C:Golgi apparatus"/>
    <property type="evidence" value="ECO:0007669"/>
    <property type="project" value="TreeGrafter"/>
</dbReference>
<proteinExistence type="inferred from homology"/>